<evidence type="ECO:0000313" key="3">
    <source>
        <dbReference type="Proteomes" id="UP001195483"/>
    </source>
</evidence>
<reference evidence="2" key="2">
    <citation type="journal article" date="2021" name="Genome Biol. Evol.">
        <title>Developing a high-quality reference genome for a parasitic bivalve with doubly uniparental inheritance (Bivalvia: Unionida).</title>
        <authorList>
            <person name="Smith C.H."/>
        </authorList>
    </citation>
    <scope>NUCLEOTIDE SEQUENCE</scope>
    <source>
        <strain evidence="2">CHS0354</strain>
        <tissue evidence="2">Mantle</tissue>
    </source>
</reference>
<keyword evidence="1" id="KW-0175">Coiled coil</keyword>
<gene>
    <name evidence="2" type="ORF">CHS0354_036237</name>
</gene>
<reference evidence="2" key="1">
    <citation type="journal article" date="2021" name="Genome Biol. Evol.">
        <title>A High-Quality Reference Genome for a Parasitic Bivalve with Doubly Uniparental Inheritance (Bivalvia: Unionida).</title>
        <authorList>
            <person name="Smith C.H."/>
        </authorList>
    </citation>
    <scope>NUCLEOTIDE SEQUENCE</scope>
    <source>
        <strain evidence="2">CHS0354</strain>
    </source>
</reference>
<organism evidence="2 3">
    <name type="scientific">Potamilus streckersoni</name>
    <dbReference type="NCBI Taxonomy" id="2493646"/>
    <lineage>
        <taxon>Eukaryota</taxon>
        <taxon>Metazoa</taxon>
        <taxon>Spiralia</taxon>
        <taxon>Lophotrochozoa</taxon>
        <taxon>Mollusca</taxon>
        <taxon>Bivalvia</taxon>
        <taxon>Autobranchia</taxon>
        <taxon>Heteroconchia</taxon>
        <taxon>Palaeoheterodonta</taxon>
        <taxon>Unionida</taxon>
        <taxon>Unionoidea</taxon>
        <taxon>Unionidae</taxon>
        <taxon>Ambleminae</taxon>
        <taxon>Lampsilini</taxon>
        <taxon>Potamilus</taxon>
    </lineage>
</organism>
<comment type="caution">
    <text evidence="2">The sequence shown here is derived from an EMBL/GenBank/DDBJ whole genome shotgun (WGS) entry which is preliminary data.</text>
</comment>
<reference evidence="2" key="3">
    <citation type="submission" date="2023-05" db="EMBL/GenBank/DDBJ databases">
        <authorList>
            <person name="Smith C.H."/>
        </authorList>
    </citation>
    <scope>NUCLEOTIDE SEQUENCE</scope>
    <source>
        <strain evidence="2">CHS0354</strain>
        <tissue evidence="2">Mantle</tissue>
    </source>
</reference>
<keyword evidence="3" id="KW-1185">Reference proteome</keyword>
<dbReference type="EMBL" id="JAEAOA010002123">
    <property type="protein sequence ID" value="KAK3598923.1"/>
    <property type="molecule type" value="Genomic_DNA"/>
</dbReference>
<dbReference type="Proteomes" id="UP001195483">
    <property type="component" value="Unassembled WGS sequence"/>
</dbReference>
<sequence>MHISSRLSSTHTILEIQDLPSKQEAVLQNSHIFHCMKHVYIPIQPYYKGHETQLCTKCFVDHANSLEVIKLANETPNLSEALTQTKEQMKKLEDQLKMFTNIKVSNLSKLESDVNDLTIEKKTLKKTTNDALDDLEKG</sequence>
<dbReference type="AlphaFoldDB" id="A0AAE0SVY3"/>
<feature type="coiled-coil region" evidence="1">
    <location>
        <begin position="75"/>
        <end position="127"/>
    </location>
</feature>
<proteinExistence type="predicted"/>
<evidence type="ECO:0000313" key="2">
    <source>
        <dbReference type="EMBL" id="KAK3598923.1"/>
    </source>
</evidence>
<accession>A0AAE0SVY3</accession>
<protein>
    <submittedName>
        <fullName evidence="2">Uncharacterized protein</fullName>
    </submittedName>
</protein>
<name>A0AAE0SVY3_9BIVA</name>
<evidence type="ECO:0000256" key="1">
    <source>
        <dbReference type="SAM" id="Coils"/>
    </source>
</evidence>